<name>A0A6C0K4X1_9ZZZZ</name>
<organism evidence="1">
    <name type="scientific">viral metagenome</name>
    <dbReference type="NCBI Taxonomy" id="1070528"/>
    <lineage>
        <taxon>unclassified sequences</taxon>
        <taxon>metagenomes</taxon>
        <taxon>organismal metagenomes</taxon>
    </lineage>
</organism>
<dbReference type="AlphaFoldDB" id="A0A6C0K4X1"/>
<proteinExistence type="predicted"/>
<reference evidence="1" key="1">
    <citation type="journal article" date="2020" name="Nature">
        <title>Giant virus diversity and host interactions through global metagenomics.</title>
        <authorList>
            <person name="Schulz F."/>
            <person name="Roux S."/>
            <person name="Paez-Espino D."/>
            <person name="Jungbluth S."/>
            <person name="Walsh D.A."/>
            <person name="Denef V.J."/>
            <person name="McMahon K.D."/>
            <person name="Konstantinidis K.T."/>
            <person name="Eloe-Fadrosh E.A."/>
            <person name="Kyrpides N.C."/>
            <person name="Woyke T."/>
        </authorList>
    </citation>
    <scope>NUCLEOTIDE SEQUENCE</scope>
    <source>
        <strain evidence="1">GVMAG-S-1101176-114</strain>
    </source>
</reference>
<sequence length="162" mass="19023">MSTAATAIFCIVRAAIIVKRWFASVCSRPTPDPSIQKVEEDEHTYAETWKSEKGFMFQTVWQDEDKKVRVFYPYEEIRRRRPTDEPSRFFVDCKPPWFFIGCDNSVDRTMDLEPYVCVGNVIRPELLQHLFPGSKRWIYVHPTTFEETEFPSEGISIENDGK</sequence>
<protein>
    <submittedName>
        <fullName evidence="1">Uncharacterized protein</fullName>
    </submittedName>
</protein>
<accession>A0A6C0K4X1</accession>
<evidence type="ECO:0000313" key="1">
    <source>
        <dbReference type="EMBL" id="QHU13112.1"/>
    </source>
</evidence>
<dbReference type="EMBL" id="MN740813">
    <property type="protein sequence ID" value="QHU13112.1"/>
    <property type="molecule type" value="Genomic_DNA"/>
</dbReference>